<dbReference type="InterPro" id="IPR018391">
    <property type="entry name" value="PQQ_b-propeller_rpt"/>
</dbReference>
<dbReference type="GO" id="GO:0009279">
    <property type="term" value="C:cell outer membrane"/>
    <property type="evidence" value="ECO:0007669"/>
    <property type="project" value="UniProtKB-SubCell"/>
</dbReference>
<comment type="similarity">
    <text evidence="4">Belongs to the BamB family.</text>
</comment>
<dbReference type="Pfam" id="PF13360">
    <property type="entry name" value="PQQ_2"/>
    <property type="match status" value="1"/>
</dbReference>
<dbReference type="InterPro" id="IPR011047">
    <property type="entry name" value="Quinoprotein_ADH-like_sf"/>
</dbReference>
<name>A0A5J6LB02_9GAMM</name>
<dbReference type="NCBIfam" id="TIGR03300">
    <property type="entry name" value="assembly_YfgL"/>
    <property type="match status" value="1"/>
</dbReference>
<organism evidence="6 7">
    <name type="scientific">Nitrincola iocasae</name>
    <dbReference type="NCBI Taxonomy" id="2614693"/>
    <lineage>
        <taxon>Bacteria</taxon>
        <taxon>Pseudomonadati</taxon>
        <taxon>Pseudomonadota</taxon>
        <taxon>Gammaproteobacteria</taxon>
        <taxon>Oceanospirillales</taxon>
        <taxon>Oceanospirillaceae</taxon>
        <taxon>Nitrincola</taxon>
    </lineage>
</organism>
<dbReference type="RefSeq" id="WP_151053533.1">
    <property type="nucleotide sequence ID" value="NZ_CP044222.1"/>
</dbReference>
<accession>A0A5J6LB02</accession>
<reference evidence="6 7" key="1">
    <citation type="submission" date="2019-09" db="EMBL/GenBank/DDBJ databases">
        <title>Nitrincola iocasae sp. nov., a bacterium isolated from the sediment collected at a cold seep field in South China Sea.</title>
        <authorList>
            <person name="Zhang H."/>
            <person name="Wang H."/>
            <person name="Li C."/>
        </authorList>
    </citation>
    <scope>NUCLEOTIDE SEQUENCE [LARGE SCALE GENOMIC DNA]</scope>
    <source>
        <strain evidence="6 7">KXZD1103</strain>
    </source>
</reference>
<gene>
    <name evidence="4 6" type="primary">bamB</name>
    <name evidence="6" type="ORF">F5I99_02685</name>
</gene>
<evidence type="ECO:0000256" key="1">
    <source>
        <dbReference type="ARBA" id="ARBA00022729"/>
    </source>
</evidence>
<keyword evidence="4" id="KW-0564">Palmitate</keyword>
<evidence type="ECO:0000313" key="6">
    <source>
        <dbReference type="EMBL" id="QEW05488.1"/>
    </source>
</evidence>
<dbReference type="Gene3D" id="2.130.10.10">
    <property type="entry name" value="YVTN repeat-like/Quinoprotein amine dehydrogenase"/>
    <property type="match status" value="1"/>
</dbReference>
<dbReference type="InterPro" id="IPR017687">
    <property type="entry name" value="BamB"/>
</dbReference>
<feature type="domain" description="Pyrrolo-quinoline quinone repeat" evidence="5">
    <location>
        <begin position="77"/>
        <end position="308"/>
    </location>
</feature>
<keyword evidence="3 4" id="KW-0998">Cell outer membrane</keyword>
<dbReference type="GO" id="GO:0051205">
    <property type="term" value="P:protein insertion into membrane"/>
    <property type="evidence" value="ECO:0007669"/>
    <property type="project" value="UniProtKB-UniRule"/>
</dbReference>
<dbReference type="HAMAP" id="MF_00923">
    <property type="entry name" value="OM_assembly_BamB"/>
    <property type="match status" value="1"/>
</dbReference>
<dbReference type="KEGG" id="nik:F5I99_02685"/>
<dbReference type="GO" id="GO:0043165">
    <property type="term" value="P:Gram-negative-bacterium-type cell outer membrane assembly"/>
    <property type="evidence" value="ECO:0007669"/>
    <property type="project" value="UniProtKB-UniRule"/>
</dbReference>
<keyword evidence="2 4" id="KW-0472">Membrane</keyword>
<evidence type="ECO:0000256" key="3">
    <source>
        <dbReference type="ARBA" id="ARBA00023237"/>
    </source>
</evidence>
<keyword evidence="7" id="KW-1185">Reference proteome</keyword>
<dbReference type="PANTHER" id="PTHR34512:SF30">
    <property type="entry name" value="OUTER MEMBRANE PROTEIN ASSEMBLY FACTOR BAMB"/>
    <property type="match status" value="1"/>
</dbReference>
<protein>
    <recommendedName>
        <fullName evidence="4">Outer membrane protein assembly factor BamB</fullName>
    </recommendedName>
</protein>
<comment type="subcellular location">
    <subcellularLocation>
        <location evidence="4">Cell outer membrane</location>
        <topology evidence="4">Lipid-anchor</topology>
    </subcellularLocation>
</comment>
<dbReference type="SMART" id="SM00564">
    <property type="entry name" value="PQQ"/>
    <property type="match status" value="7"/>
</dbReference>
<proteinExistence type="inferred from homology"/>
<evidence type="ECO:0000259" key="5">
    <source>
        <dbReference type="Pfam" id="PF13360"/>
    </source>
</evidence>
<dbReference type="InterPro" id="IPR002372">
    <property type="entry name" value="PQQ_rpt_dom"/>
</dbReference>
<dbReference type="PANTHER" id="PTHR34512">
    <property type="entry name" value="CELL SURFACE PROTEIN"/>
    <property type="match status" value="1"/>
</dbReference>
<comment type="subunit">
    <text evidence="4">Part of the Bam complex.</text>
</comment>
<dbReference type="EMBL" id="CP044222">
    <property type="protein sequence ID" value="QEW05488.1"/>
    <property type="molecule type" value="Genomic_DNA"/>
</dbReference>
<dbReference type="Proteomes" id="UP000325606">
    <property type="component" value="Chromosome"/>
</dbReference>
<dbReference type="AlphaFoldDB" id="A0A5J6LB02"/>
<dbReference type="InterPro" id="IPR015943">
    <property type="entry name" value="WD40/YVTN_repeat-like_dom_sf"/>
</dbReference>
<evidence type="ECO:0000256" key="2">
    <source>
        <dbReference type="ARBA" id="ARBA00023136"/>
    </source>
</evidence>
<sequence>MNRGIKVLTALLMSGLLAGCGFWGGGEEVQPAELVDFSAENNVSVQWSASVGSGPGQRFHQMMPSIDGERIYAADSQGVVSAFERQSGQRVWSVNLKEPVVGGVGAGFGQVLLTTRAGEAIALNGNDGKELWRYKLASEVTAQIQINSELVVMQQVSGRITALDRMTGEHRWSFDVQVPALTLRGTGIPLLAADVTFAGMSNGRLVALDNRDGGMIWDQRVSVNEGRSELERIADINGRPIIVDKMLFVVGYQGRLLAINPFNAQVQWAQTVSSYRSPSSGYGNIYVADDQDHIHAYDAASGASVWSQSALTNRLVTSPAVLGNTVVVGDQEGYLHFMSQVNGRFVARHRVDSSGLQGDMLVRDNVLYVLTNGGRLAAITLN</sequence>
<keyword evidence="4" id="KW-0449">Lipoprotein</keyword>
<evidence type="ECO:0000313" key="7">
    <source>
        <dbReference type="Proteomes" id="UP000325606"/>
    </source>
</evidence>
<dbReference type="PROSITE" id="PS51257">
    <property type="entry name" value="PROKAR_LIPOPROTEIN"/>
    <property type="match status" value="1"/>
</dbReference>
<comment type="function">
    <text evidence="4">Part of the outer membrane protein assembly complex, which is involved in assembly and insertion of beta-barrel proteins into the outer membrane.</text>
</comment>
<evidence type="ECO:0000256" key="4">
    <source>
        <dbReference type="HAMAP-Rule" id="MF_00923"/>
    </source>
</evidence>
<dbReference type="SUPFAM" id="SSF50998">
    <property type="entry name" value="Quinoprotein alcohol dehydrogenase-like"/>
    <property type="match status" value="1"/>
</dbReference>
<keyword evidence="1 4" id="KW-0732">Signal</keyword>